<comment type="caution">
    <text evidence="2">The sequence shown here is derived from an EMBL/GenBank/DDBJ whole genome shotgun (WGS) entry which is preliminary data.</text>
</comment>
<feature type="region of interest" description="Disordered" evidence="1">
    <location>
        <begin position="1"/>
        <end position="33"/>
    </location>
</feature>
<dbReference type="InterPro" id="IPR024787">
    <property type="entry name" value="EcsC"/>
</dbReference>
<gene>
    <name evidence="2" type="ORF">GCM10010201_28380</name>
</gene>
<dbReference type="EMBL" id="BAAARY010000014">
    <property type="protein sequence ID" value="GAA2527837.1"/>
    <property type="molecule type" value="Genomic_DNA"/>
</dbReference>
<evidence type="ECO:0000313" key="3">
    <source>
        <dbReference type="Proteomes" id="UP001499978"/>
    </source>
</evidence>
<accession>A0ABN3NNC2</accession>
<dbReference type="Proteomes" id="UP001499978">
    <property type="component" value="Unassembled WGS sequence"/>
</dbReference>
<evidence type="ECO:0000313" key="2">
    <source>
        <dbReference type="EMBL" id="GAA2527837.1"/>
    </source>
</evidence>
<feature type="compositionally biased region" description="Pro residues" evidence="1">
    <location>
        <begin position="8"/>
        <end position="21"/>
    </location>
</feature>
<dbReference type="Pfam" id="PF12787">
    <property type="entry name" value="EcsC"/>
    <property type="match status" value="1"/>
</dbReference>
<name>A0ABN3NNC2_9ACTN</name>
<evidence type="ECO:0008006" key="4">
    <source>
        <dbReference type="Google" id="ProtNLM"/>
    </source>
</evidence>
<sequence length="257" mass="26777">MTEHAAVPPVPDVPLAPPPVPGQSLAGAGPVVGPASDAIGPDSGLWRQMKADPEYAPEHLALAAVRVIGPQAQAWAAQMRAHYAGVQPDQLAHWAVKRFTTHARVSGAISGATGLPGAVLDVGVLAWTQARLSLHVAAAYGYDPTHPDRAVELLVLQQVHQIAQTARTALGVAAGRERVGALLSQSGHQSVGRTMTVLAVRLAKMSGMRAAQRIFAKLIPGASIILGAWSNSAAATELGRRAVAHYRRPALPGQRVP</sequence>
<keyword evidence="3" id="KW-1185">Reference proteome</keyword>
<dbReference type="RefSeq" id="WP_344173204.1">
    <property type="nucleotide sequence ID" value="NZ_BAAARY010000014.1"/>
</dbReference>
<protein>
    <recommendedName>
        <fullName evidence="4">EcsC family protein</fullName>
    </recommendedName>
</protein>
<reference evidence="2 3" key="1">
    <citation type="journal article" date="2019" name="Int. J. Syst. Evol. Microbiol.">
        <title>The Global Catalogue of Microorganisms (GCM) 10K type strain sequencing project: providing services to taxonomists for standard genome sequencing and annotation.</title>
        <authorList>
            <consortium name="The Broad Institute Genomics Platform"/>
            <consortium name="The Broad Institute Genome Sequencing Center for Infectious Disease"/>
            <person name="Wu L."/>
            <person name="Ma J."/>
        </authorList>
    </citation>
    <scope>NUCLEOTIDE SEQUENCE [LARGE SCALE GENOMIC DNA]</scope>
    <source>
        <strain evidence="2 3">JCM 3367</strain>
    </source>
</reference>
<evidence type="ECO:0000256" key="1">
    <source>
        <dbReference type="SAM" id="MobiDB-lite"/>
    </source>
</evidence>
<proteinExistence type="predicted"/>
<organism evidence="2 3">
    <name type="scientific">Pilimelia columellifera subsp. columellifera</name>
    <dbReference type="NCBI Taxonomy" id="706583"/>
    <lineage>
        <taxon>Bacteria</taxon>
        <taxon>Bacillati</taxon>
        <taxon>Actinomycetota</taxon>
        <taxon>Actinomycetes</taxon>
        <taxon>Micromonosporales</taxon>
        <taxon>Micromonosporaceae</taxon>
        <taxon>Pilimelia</taxon>
    </lineage>
</organism>